<feature type="domain" description="Piwi" evidence="1">
    <location>
        <begin position="66"/>
        <end position="220"/>
    </location>
</feature>
<dbReference type="EMBL" id="MJBS01000172">
    <property type="protein sequence ID" value="OHE91723.1"/>
    <property type="molecule type" value="Genomic_DNA"/>
</dbReference>
<dbReference type="PANTHER" id="PTHR22891">
    <property type="entry name" value="EUKARYOTIC TRANSLATION INITIATION FACTOR 2C"/>
    <property type="match status" value="1"/>
</dbReference>
<proteinExistence type="predicted"/>
<dbReference type="OrthoDB" id="10252740at2759"/>
<evidence type="ECO:0000259" key="1">
    <source>
        <dbReference type="PROSITE" id="PS50822"/>
    </source>
</evidence>
<organism evidence="2 3">
    <name type="scientific">Colletotrichum orchidophilum</name>
    <dbReference type="NCBI Taxonomy" id="1209926"/>
    <lineage>
        <taxon>Eukaryota</taxon>
        <taxon>Fungi</taxon>
        <taxon>Dikarya</taxon>
        <taxon>Ascomycota</taxon>
        <taxon>Pezizomycotina</taxon>
        <taxon>Sordariomycetes</taxon>
        <taxon>Hypocreomycetidae</taxon>
        <taxon>Glomerellales</taxon>
        <taxon>Glomerellaceae</taxon>
        <taxon>Colletotrichum</taxon>
    </lineage>
</organism>
<dbReference type="SUPFAM" id="SSF53098">
    <property type="entry name" value="Ribonuclease H-like"/>
    <property type="match status" value="1"/>
</dbReference>
<name>A0A1G4ARK7_9PEZI</name>
<protein>
    <submittedName>
        <fullName evidence="2">Piwi domain-containing protein</fullName>
    </submittedName>
</protein>
<comment type="caution">
    <text evidence="2">The sequence shown here is derived from an EMBL/GenBank/DDBJ whole genome shotgun (WGS) entry which is preliminary data.</text>
</comment>
<reference evidence="2 3" key="1">
    <citation type="submission" date="2016-09" db="EMBL/GenBank/DDBJ databases">
        <authorList>
            <person name="Capua I."/>
            <person name="De Benedictis P."/>
            <person name="Joannis T."/>
            <person name="Lombin L.H."/>
            <person name="Cattoli G."/>
        </authorList>
    </citation>
    <scope>NUCLEOTIDE SEQUENCE [LARGE SCALE GENOMIC DNA]</scope>
    <source>
        <strain evidence="2 3">IMI 309357</strain>
    </source>
</reference>
<dbReference type="InterPro" id="IPR012337">
    <property type="entry name" value="RNaseH-like_sf"/>
</dbReference>
<dbReference type="Gene3D" id="3.30.420.10">
    <property type="entry name" value="Ribonuclease H-like superfamily/Ribonuclease H"/>
    <property type="match status" value="1"/>
</dbReference>
<evidence type="ECO:0000313" key="3">
    <source>
        <dbReference type="Proteomes" id="UP000176998"/>
    </source>
</evidence>
<dbReference type="InterPro" id="IPR003165">
    <property type="entry name" value="Piwi"/>
</dbReference>
<dbReference type="GeneID" id="34566078"/>
<accession>A0A1G4ARK7</accession>
<dbReference type="GO" id="GO:0003676">
    <property type="term" value="F:nucleic acid binding"/>
    <property type="evidence" value="ECO:0007669"/>
    <property type="project" value="InterPro"/>
</dbReference>
<dbReference type="PROSITE" id="PS50822">
    <property type="entry name" value="PIWI"/>
    <property type="match status" value="1"/>
</dbReference>
<dbReference type="Pfam" id="PF02171">
    <property type="entry name" value="Piwi"/>
    <property type="match status" value="1"/>
</dbReference>
<evidence type="ECO:0000313" key="2">
    <source>
        <dbReference type="EMBL" id="OHE91723.1"/>
    </source>
</evidence>
<gene>
    <name evidence="2" type="ORF">CORC01_12950</name>
</gene>
<keyword evidence="3" id="KW-1185">Reference proteome</keyword>
<dbReference type="Proteomes" id="UP000176998">
    <property type="component" value="Unassembled WGS sequence"/>
</dbReference>
<dbReference type="SMART" id="SM00950">
    <property type="entry name" value="Piwi"/>
    <property type="match status" value="1"/>
</dbReference>
<sequence>MVVGYDVTHPTNMSNEKSAAPSLVGMIAVLTKTSDNGRLLRGNSLSVRRCLEMSSQRSSSLASCYGVSEGQFTQVLTTELPMIRKACDQLYPPKQHPRLSIIVSVEHHQTRFCPTSEVYMDQKSRNIKNGTVVDRGVTQACCWDFFLTAHTALKWTARPAPYTVPLDEIIREKYGVGDSAADQLEKLTRNLCYLFGRATKAVSICPPAYYADILCERARV</sequence>
<dbReference type="STRING" id="1209926.A0A1G4ARK7"/>
<dbReference type="RefSeq" id="XP_022468895.1">
    <property type="nucleotide sequence ID" value="XM_022624568.1"/>
</dbReference>
<dbReference type="InterPro" id="IPR036397">
    <property type="entry name" value="RNaseH_sf"/>
</dbReference>
<dbReference type="AlphaFoldDB" id="A0A1G4ARK7"/>